<sequence>MMYDFDEKYWTRRYEQGYTGWDIGYPSTPIVQYLDQIGDKDLSILIPGAGNAYEAAYAFAQGYKNTHILDISEYPLTKFRESYPDFPEGNILHEDFFEHNGSYDLVLEQTFFCALSPDRREEYCEKMKRLISPNGRLVGVLFGIEFQREGPPFGGEIEEYKKLFSQHFIIKKLEPCINSIPARKGTELFFELAP</sequence>
<name>A0A1M7ZJL6_9BACT</name>
<protein>
    <submittedName>
        <fullName evidence="5">Thiopurine S-methyltransferase (TPMT)</fullName>
    </submittedName>
</protein>
<dbReference type="InterPro" id="IPR008854">
    <property type="entry name" value="TPMT"/>
</dbReference>
<dbReference type="PROSITE" id="PS51585">
    <property type="entry name" value="SAM_MT_TPMT"/>
    <property type="match status" value="1"/>
</dbReference>
<evidence type="ECO:0000256" key="1">
    <source>
        <dbReference type="ARBA" id="ARBA00022553"/>
    </source>
</evidence>
<evidence type="ECO:0000256" key="2">
    <source>
        <dbReference type="ARBA" id="ARBA00022603"/>
    </source>
</evidence>
<evidence type="ECO:0000256" key="4">
    <source>
        <dbReference type="ARBA" id="ARBA00022691"/>
    </source>
</evidence>
<dbReference type="PANTHER" id="PTHR32183">
    <property type="match status" value="1"/>
</dbReference>
<dbReference type="InterPro" id="IPR029063">
    <property type="entry name" value="SAM-dependent_MTases_sf"/>
</dbReference>
<keyword evidence="4" id="KW-0949">S-adenosyl-L-methionine</keyword>
<dbReference type="GO" id="GO:0032259">
    <property type="term" value="P:methylation"/>
    <property type="evidence" value="ECO:0007669"/>
    <property type="project" value="UniProtKB-KW"/>
</dbReference>
<dbReference type="EMBL" id="FRXN01000006">
    <property type="protein sequence ID" value="SHO65091.1"/>
    <property type="molecule type" value="Genomic_DNA"/>
</dbReference>
<dbReference type="SUPFAM" id="SSF53335">
    <property type="entry name" value="S-adenosyl-L-methionine-dependent methyltransferases"/>
    <property type="match status" value="1"/>
</dbReference>
<keyword evidence="6" id="KW-1185">Reference proteome</keyword>
<dbReference type="AlphaFoldDB" id="A0A1M7ZJL6"/>
<dbReference type="STRING" id="1073327.SAMN04488108_3856"/>
<dbReference type="Proteomes" id="UP000184609">
    <property type="component" value="Unassembled WGS sequence"/>
</dbReference>
<dbReference type="PANTHER" id="PTHR32183:SF6">
    <property type="entry name" value="CYSTEINE SULFINATE DESULFINASE_CYSTEINE DESULFURASE AND RELATED ENZYMES"/>
    <property type="match status" value="1"/>
</dbReference>
<dbReference type="Pfam" id="PF05724">
    <property type="entry name" value="TPMT"/>
    <property type="match status" value="1"/>
</dbReference>
<dbReference type="GO" id="GO:0008757">
    <property type="term" value="F:S-adenosylmethionine-dependent methyltransferase activity"/>
    <property type="evidence" value="ECO:0007669"/>
    <property type="project" value="InterPro"/>
</dbReference>
<accession>A0A1M7ZJL6</accession>
<keyword evidence="1" id="KW-0597">Phosphoprotein</keyword>
<evidence type="ECO:0000313" key="6">
    <source>
        <dbReference type="Proteomes" id="UP000184609"/>
    </source>
</evidence>
<proteinExistence type="predicted"/>
<evidence type="ECO:0000313" key="5">
    <source>
        <dbReference type="EMBL" id="SHO65091.1"/>
    </source>
</evidence>
<dbReference type="CDD" id="cd02440">
    <property type="entry name" value="AdoMet_MTases"/>
    <property type="match status" value="1"/>
</dbReference>
<keyword evidence="3 5" id="KW-0808">Transferase</keyword>
<dbReference type="Gene3D" id="3.40.50.150">
    <property type="entry name" value="Vaccinia Virus protein VP39"/>
    <property type="match status" value="1"/>
</dbReference>
<evidence type="ECO:0000256" key="3">
    <source>
        <dbReference type="ARBA" id="ARBA00022679"/>
    </source>
</evidence>
<keyword evidence="2 5" id="KW-0489">Methyltransferase</keyword>
<dbReference type="RefSeq" id="WP_317129072.1">
    <property type="nucleotide sequence ID" value="NZ_FRXN01000006.1"/>
</dbReference>
<organism evidence="5 6">
    <name type="scientific">Algoriphagus zhangzhouensis</name>
    <dbReference type="NCBI Taxonomy" id="1073327"/>
    <lineage>
        <taxon>Bacteria</taxon>
        <taxon>Pseudomonadati</taxon>
        <taxon>Bacteroidota</taxon>
        <taxon>Cytophagia</taxon>
        <taxon>Cytophagales</taxon>
        <taxon>Cyclobacteriaceae</taxon>
        <taxon>Algoriphagus</taxon>
    </lineage>
</organism>
<reference evidence="6" key="1">
    <citation type="submission" date="2016-12" db="EMBL/GenBank/DDBJ databases">
        <authorList>
            <person name="Varghese N."/>
            <person name="Submissions S."/>
        </authorList>
    </citation>
    <scope>NUCLEOTIDE SEQUENCE [LARGE SCALE GENOMIC DNA]</scope>
    <source>
        <strain evidence="6">DSM 25035</strain>
    </source>
</reference>
<gene>
    <name evidence="5" type="ORF">SAMN04488108_3856</name>
</gene>